<proteinExistence type="predicted"/>
<gene>
    <name evidence="1" type="ORF">ETD83_36010</name>
</gene>
<organism evidence="1 2">
    <name type="scientific">Actinomadura soli</name>
    <dbReference type="NCBI Taxonomy" id="2508997"/>
    <lineage>
        <taxon>Bacteria</taxon>
        <taxon>Bacillati</taxon>
        <taxon>Actinomycetota</taxon>
        <taxon>Actinomycetes</taxon>
        <taxon>Streptosporangiales</taxon>
        <taxon>Thermomonosporaceae</taxon>
        <taxon>Actinomadura</taxon>
    </lineage>
</organism>
<dbReference type="AlphaFoldDB" id="A0A5C4J0W3"/>
<dbReference type="EMBL" id="VCKW01000304">
    <property type="protein sequence ID" value="TMQ90308.1"/>
    <property type="molecule type" value="Genomic_DNA"/>
</dbReference>
<protein>
    <submittedName>
        <fullName evidence="1">Uncharacterized protein</fullName>
    </submittedName>
</protein>
<dbReference type="RefSeq" id="WP_138649677.1">
    <property type="nucleotide sequence ID" value="NZ_VCKW01000304.1"/>
</dbReference>
<dbReference type="Proteomes" id="UP000309174">
    <property type="component" value="Unassembled WGS sequence"/>
</dbReference>
<name>A0A5C4J0W3_9ACTN</name>
<sequence>MQVVPSALVEEQKPFAAAAVSRAAALRRGAGRRVLGEETGQERRQVDGAEVVRVVVAVGALLGGLELEWAAVRRRQLHVDGQAACGDVVVLQAHEFAPPQPAPGAHGPHDEVVVAAGQDGAPFGQQQRLQRGRPLEFLTRGLGAPLDDLAAASAAGGGVDVDQSCVVGVAEDRGEQIAGVVGDVAGVAAPQPDLPCLDLLPVEERVDGQVAEDRVDPEPQVLLIGDPAAVLDVLRRQPYLLSTHSRKVISPA</sequence>
<accession>A0A5C4J0W3</accession>
<keyword evidence="2" id="KW-1185">Reference proteome</keyword>
<evidence type="ECO:0000313" key="1">
    <source>
        <dbReference type="EMBL" id="TMQ90308.1"/>
    </source>
</evidence>
<comment type="caution">
    <text evidence="1">The sequence shown here is derived from an EMBL/GenBank/DDBJ whole genome shotgun (WGS) entry which is preliminary data.</text>
</comment>
<evidence type="ECO:0000313" key="2">
    <source>
        <dbReference type="Proteomes" id="UP000309174"/>
    </source>
</evidence>
<reference evidence="1 2" key="1">
    <citation type="submission" date="2019-05" db="EMBL/GenBank/DDBJ databases">
        <title>Draft genome sequence of Actinomadura sp. 14C53.</title>
        <authorList>
            <person name="Saricaoglu S."/>
            <person name="Isik K."/>
        </authorList>
    </citation>
    <scope>NUCLEOTIDE SEQUENCE [LARGE SCALE GENOMIC DNA]</scope>
    <source>
        <strain evidence="1 2">14C53</strain>
    </source>
</reference>